<feature type="transmembrane region" description="Helical" evidence="7">
    <location>
        <begin position="206"/>
        <end position="237"/>
    </location>
</feature>
<evidence type="ECO:0000313" key="11">
    <source>
        <dbReference type="EMBL" id="RDI98038.1"/>
    </source>
</evidence>
<feature type="domain" description="PAS" evidence="8">
    <location>
        <begin position="312"/>
        <end position="381"/>
    </location>
</feature>
<dbReference type="InterPro" id="IPR000014">
    <property type="entry name" value="PAS"/>
</dbReference>
<evidence type="ECO:0000256" key="3">
    <source>
        <dbReference type="ARBA" id="ARBA00022475"/>
    </source>
</evidence>
<dbReference type="InterPro" id="IPR007895">
    <property type="entry name" value="MASE1"/>
</dbReference>
<comment type="cofactor">
    <cofactor evidence="1">
        <name>Mg(2+)</name>
        <dbReference type="ChEBI" id="CHEBI:18420"/>
    </cofactor>
</comment>
<keyword evidence="4 7" id="KW-0812">Transmembrane</keyword>
<dbReference type="InterPro" id="IPR013655">
    <property type="entry name" value="PAS_fold_3"/>
</dbReference>
<dbReference type="SMART" id="SM00091">
    <property type="entry name" value="PAS"/>
    <property type="match status" value="2"/>
</dbReference>
<dbReference type="NCBIfam" id="TIGR00229">
    <property type="entry name" value="sensory_box"/>
    <property type="match status" value="2"/>
</dbReference>
<organism evidence="11 12">
    <name type="scientific">Dyella solisilvae</name>
    <dbReference type="NCBI Taxonomy" id="1920168"/>
    <lineage>
        <taxon>Bacteria</taxon>
        <taxon>Pseudomonadati</taxon>
        <taxon>Pseudomonadota</taxon>
        <taxon>Gammaproteobacteria</taxon>
        <taxon>Lysobacterales</taxon>
        <taxon>Rhodanobacteraceae</taxon>
        <taxon>Dyella</taxon>
    </lineage>
</organism>
<feature type="transmembrane region" description="Helical" evidence="7">
    <location>
        <begin position="280"/>
        <end position="300"/>
    </location>
</feature>
<proteinExistence type="predicted"/>
<keyword evidence="3" id="KW-1003">Cell membrane</keyword>
<dbReference type="Gene3D" id="3.30.450.20">
    <property type="entry name" value="PAS domain"/>
    <property type="match status" value="2"/>
</dbReference>
<dbReference type="PROSITE" id="PS50887">
    <property type="entry name" value="GGDEF"/>
    <property type="match status" value="1"/>
</dbReference>
<dbReference type="PANTHER" id="PTHR44757:SF2">
    <property type="entry name" value="BIOFILM ARCHITECTURE MAINTENANCE PROTEIN MBAA"/>
    <property type="match status" value="1"/>
</dbReference>
<dbReference type="PROSITE" id="PS50112">
    <property type="entry name" value="PAS"/>
    <property type="match status" value="2"/>
</dbReference>
<protein>
    <submittedName>
        <fullName evidence="11">Sensor domain-containing diguanylate cyclase</fullName>
    </submittedName>
</protein>
<evidence type="ECO:0000259" key="9">
    <source>
        <dbReference type="PROSITE" id="PS50113"/>
    </source>
</evidence>
<dbReference type="SUPFAM" id="SSF55785">
    <property type="entry name" value="PYP-like sensor domain (PAS domain)"/>
    <property type="match status" value="2"/>
</dbReference>
<gene>
    <name evidence="11" type="ORF">DVT68_13220</name>
</gene>
<dbReference type="Gene3D" id="3.30.70.270">
    <property type="match status" value="1"/>
</dbReference>
<comment type="caution">
    <text evidence="11">The sequence shown here is derived from an EMBL/GenBank/DDBJ whole genome shotgun (WGS) entry which is preliminary data.</text>
</comment>
<dbReference type="GO" id="GO:0005886">
    <property type="term" value="C:plasma membrane"/>
    <property type="evidence" value="ECO:0007669"/>
    <property type="project" value="UniProtKB-SubCell"/>
</dbReference>
<feature type="transmembrane region" description="Helical" evidence="7">
    <location>
        <begin position="93"/>
        <end position="112"/>
    </location>
</feature>
<dbReference type="CDD" id="cd00130">
    <property type="entry name" value="PAS"/>
    <property type="match status" value="1"/>
</dbReference>
<comment type="subcellular location">
    <subcellularLocation>
        <location evidence="2">Cell membrane</location>
        <topology evidence="2">Multi-pass membrane protein</topology>
    </subcellularLocation>
</comment>
<dbReference type="InterPro" id="IPR043128">
    <property type="entry name" value="Rev_trsase/Diguanyl_cyclase"/>
</dbReference>
<keyword evidence="5 7" id="KW-1133">Transmembrane helix</keyword>
<evidence type="ECO:0000313" key="12">
    <source>
        <dbReference type="Proteomes" id="UP000254711"/>
    </source>
</evidence>
<accession>A0A370K5X9</accession>
<dbReference type="NCBIfam" id="TIGR00254">
    <property type="entry name" value="GGDEF"/>
    <property type="match status" value="1"/>
</dbReference>
<evidence type="ECO:0000256" key="7">
    <source>
        <dbReference type="SAM" id="Phobius"/>
    </source>
</evidence>
<dbReference type="Pfam" id="PF05231">
    <property type="entry name" value="MASE1"/>
    <property type="match status" value="1"/>
</dbReference>
<evidence type="ECO:0000256" key="5">
    <source>
        <dbReference type="ARBA" id="ARBA00022989"/>
    </source>
</evidence>
<dbReference type="InterPro" id="IPR035965">
    <property type="entry name" value="PAS-like_dom_sf"/>
</dbReference>
<dbReference type="PROSITE" id="PS50113">
    <property type="entry name" value="PAC"/>
    <property type="match status" value="1"/>
</dbReference>
<feature type="transmembrane region" description="Helical" evidence="7">
    <location>
        <begin position="42"/>
        <end position="61"/>
    </location>
</feature>
<sequence length="727" mass="79398">MTMAEQRLPDRPRLHLFGGAVALFVVVLVSDAVTLTLGHHGGVMASIWSTNGIVVGVLLSAPRRDWPLLLAITTAALLAGHFLALGALPGRPLLALTVLIHLSEILIVAAIVHRYLPSITGEVRSYQRFGRIAVGAALVGCIVSTLLAGIAMQVAPPGLFAATPWDWFRAHLLGMVIVGMLTLVALRERERMLGVQGRRLRMLRDVLLLAVITVGVFSQTGYPLLFLVFAPLIFLVFQHRFPGLVIGLAIVTLVTNVATSLGEGPVILVQTLNPEGRTLIAQLFLGVLCLVALPVALALADRLRLSKDVAASEMQYRLLAEYSSDLIQRIAYDDSRRYVSPSVKEILGWSPEEFASQGVDLIHPDDYDHVLRQRARLRETGQPTMLRYRMRNRAGGFLWIEALEKLAPCPDHPGETEVVYTGRDITQRALAEQALADSEKRLRTITDNVPAYIAHVDTNERYTFVNAYISQVTGSEAPSNVGQTVEEVRGPAIYPVLKPHIDAVLQGAATTFEYEGSGNGSPRYFEATYLPAIAADGTTTGFYTLTTDITRIKLAERKLAFLAHHDALTGIANRHSFRESSQLAIQHAASTHQPLLLMMIDVDFFKHINDTYGHAAGDVALTEVANRLKANIRKTDLVARLGGDEFVVLCHDIEDVATAERLAQQITDAMQQPVLFGTTELKVTLSIGVALCRNVASMEALSQRADEAVYLAKEAGRACFRLVSEGL</sequence>
<feature type="transmembrane region" description="Helical" evidence="7">
    <location>
        <begin position="167"/>
        <end position="186"/>
    </location>
</feature>
<dbReference type="FunFam" id="3.30.70.270:FF:000001">
    <property type="entry name" value="Diguanylate cyclase domain protein"/>
    <property type="match status" value="1"/>
</dbReference>
<dbReference type="SMART" id="SM00267">
    <property type="entry name" value="GGDEF"/>
    <property type="match status" value="1"/>
</dbReference>
<dbReference type="Pfam" id="PF00990">
    <property type="entry name" value="GGDEF"/>
    <property type="match status" value="1"/>
</dbReference>
<evidence type="ECO:0000256" key="6">
    <source>
        <dbReference type="ARBA" id="ARBA00023136"/>
    </source>
</evidence>
<dbReference type="PANTHER" id="PTHR44757">
    <property type="entry name" value="DIGUANYLATE CYCLASE DGCP"/>
    <property type="match status" value="1"/>
</dbReference>
<feature type="transmembrane region" description="Helical" evidence="7">
    <location>
        <begin position="68"/>
        <end position="87"/>
    </location>
</feature>
<evidence type="ECO:0000256" key="1">
    <source>
        <dbReference type="ARBA" id="ARBA00001946"/>
    </source>
</evidence>
<dbReference type="CDD" id="cd01949">
    <property type="entry name" value="GGDEF"/>
    <property type="match status" value="1"/>
</dbReference>
<feature type="transmembrane region" description="Helical" evidence="7">
    <location>
        <begin position="132"/>
        <end position="155"/>
    </location>
</feature>
<dbReference type="InterPro" id="IPR000700">
    <property type="entry name" value="PAS-assoc_C"/>
</dbReference>
<evidence type="ECO:0000256" key="2">
    <source>
        <dbReference type="ARBA" id="ARBA00004651"/>
    </source>
</evidence>
<feature type="domain" description="PAC" evidence="9">
    <location>
        <begin position="384"/>
        <end position="437"/>
    </location>
</feature>
<dbReference type="Proteomes" id="UP000254711">
    <property type="component" value="Unassembled WGS sequence"/>
</dbReference>
<dbReference type="Pfam" id="PF08448">
    <property type="entry name" value="PAS_4"/>
    <property type="match status" value="1"/>
</dbReference>
<keyword evidence="12" id="KW-1185">Reference proteome</keyword>
<dbReference type="AlphaFoldDB" id="A0A370K5X9"/>
<dbReference type="InterPro" id="IPR013656">
    <property type="entry name" value="PAS_4"/>
</dbReference>
<evidence type="ECO:0000256" key="4">
    <source>
        <dbReference type="ARBA" id="ARBA00022692"/>
    </source>
</evidence>
<dbReference type="SUPFAM" id="SSF55073">
    <property type="entry name" value="Nucleotide cyclase"/>
    <property type="match status" value="1"/>
</dbReference>
<feature type="transmembrane region" description="Helical" evidence="7">
    <location>
        <begin position="243"/>
        <end position="268"/>
    </location>
</feature>
<dbReference type="GO" id="GO:0003824">
    <property type="term" value="F:catalytic activity"/>
    <property type="evidence" value="ECO:0007669"/>
    <property type="project" value="UniProtKB-ARBA"/>
</dbReference>
<dbReference type="InterPro" id="IPR029787">
    <property type="entry name" value="Nucleotide_cyclase"/>
</dbReference>
<name>A0A370K5X9_9GAMM</name>
<keyword evidence="6 7" id="KW-0472">Membrane</keyword>
<dbReference type="Pfam" id="PF08447">
    <property type="entry name" value="PAS_3"/>
    <property type="match status" value="1"/>
</dbReference>
<feature type="domain" description="PAS" evidence="8">
    <location>
        <begin position="438"/>
        <end position="508"/>
    </location>
</feature>
<dbReference type="EMBL" id="QQSY01000003">
    <property type="protein sequence ID" value="RDI98038.1"/>
    <property type="molecule type" value="Genomic_DNA"/>
</dbReference>
<feature type="domain" description="GGDEF" evidence="10">
    <location>
        <begin position="593"/>
        <end position="725"/>
    </location>
</feature>
<reference evidence="11 12" key="1">
    <citation type="submission" date="2018-07" db="EMBL/GenBank/DDBJ databases">
        <title>Dyella solisilvae sp. nov., isolated from the pine and broad-leaved mixed forest soil.</title>
        <authorList>
            <person name="Gao Z."/>
            <person name="Qiu L."/>
        </authorList>
    </citation>
    <scope>NUCLEOTIDE SEQUENCE [LARGE SCALE GENOMIC DNA]</scope>
    <source>
        <strain evidence="11 12">DHG54</strain>
    </source>
</reference>
<evidence type="ECO:0000259" key="8">
    <source>
        <dbReference type="PROSITE" id="PS50112"/>
    </source>
</evidence>
<evidence type="ECO:0000259" key="10">
    <source>
        <dbReference type="PROSITE" id="PS50887"/>
    </source>
</evidence>
<dbReference type="InterPro" id="IPR000160">
    <property type="entry name" value="GGDEF_dom"/>
</dbReference>
<dbReference type="InterPro" id="IPR052155">
    <property type="entry name" value="Biofilm_reg_signaling"/>
</dbReference>